<keyword evidence="3" id="KW-1185">Reference proteome</keyword>
<keyword evidence="1" id="KW-0472">Membrane</keyword>
<feature type="transmembrane region" description="Helical" evidence="1">
    <location>
        <begin position="18"/>
        <end position="37"/>
    </location>
</feature>
<proteinExistence type="predicted"/>
<evidence type="ECO:0000313" key="3">
    <source>
        <dbReference type="Proteomes" id="UP001371305"/>
    </source>
</evidence>
<keyword evidence="1" id="KW-0812">Transmembrane</keyword>
<dbReference type="Proteomes" id="UP001371305">
    <property type="component" value="Unassembled WGS sequence"/>
</dbReference>
<evidence type="ECO:0000256" key="1">
    <source>
        <dbReference type="SAM" id="Phobius"/>
    </source>
</evidence>
<protein>
    <submittedName>
        <fullName evidence="2">Uncharacterized protein</fullName>
    </submittedName>
</protein>
<accession>A0ABU9B1P7</accession>
<evidence type="ECO:0000313" key="2">
    <source>
        <dbReference type="EMBL" id="MEK7953134.1"/>
    </source>
</evidence>
<dbReference type="EMBL" id="JBBUKT010000010">
    <property type="protein sequence ID" value="MEK7953134.1"/>
    <property type="molecule type" value="Genomic_DNA"/>
</dbReference>
<organism evidence="2 3">
    <name type="scientific">Luteolibacter soli</name>
    <dbReference type="NCBI Taxonomy" id="3135280"/>
    <lineage>
        <taxon>Bacteria</taxon>
        <taxon>Pseudomonadati</taxon>
        <taxon>Verrucomicrobiota</taxon>
        <taxon>Verrucomicrobiia</taxon>
        <taxon>Verrucomicrobiales</taxon>
        <taxon>Verrucomicrobiaceae</taxon>
        <taxon>Luteolibacter</taxon>
    </lineage>
</organism>
<reference evidence="2 3" key="1">
    <citation type="submission" date="2024-04" db="EMBL/GenBank/DDBJ databases">
        <title>Luteolibacter sp. isolated from soil.</title>
        <authorList>
            <person name="An J."/>
        </authorList>
    </citation>
    <scope>NUCLEOTIDE SEQUENCE [LARGE SCALE GENOMIC DNA]</scope>
    <source>
        <strain evidence="2 3">Y139</strain>
    </source>
</reference>
<gene>
    <name evidence="2" type="ORF">WKV53_21645</name>
</gene>
<feature type="transmembrane region" description="Helical" evidence="1">
    <location>
        <begin position="70"/>
        <end position="89"/>
    </location>
</feature>
<comment type="caution">
    <text evidence="2">The sequence shown here is derived from an EMBL/GenBank/DDBJ whole genome shotgun (WGS) entry which is preliminary data.</text>
</comment>
<name>A0ABU9B1P7_9BACT</name>
<keyword evidence="1" id="KW-1133">Transmembrane helix</keyword>
<sequence length="104" mass="11915">MLFAAVTWREESSVSLRVMTFMMFPVGWICGLGLAMWRNTIQMSEFLAKHRGEQMTEEEFFSVPDGPNVFAGWILLGWLPVVIGFLVTLPLRRRAAERCVNFAD</sequence>